<keyword evidence="1" id="KW-0812">Transmembrane</keyword>
<keyword evidence="3" id="KW-1185">Reference proteome</keyword>
<protein>
    <submittedName>
        <fullName evidence="2">Uncharacterized protein</fullName>
    </submittedName>
</protein>
<evidence type="ECO:0000256" key="1">
    <source>
        <dbReference type="SAM" id="Phobius"/>
    </source>
</evidence>
<comment type="caution">
    <text evidence="2">The sequence shown here is derived from an EMBL/GenBank/DDBJ whole genome shotgun (WGS) entry which is preliminary data.</text>
</comment>
<name>A0ABN9X169_9DINO</name>
<accession>A0ABN9X169</accession>
<keyword evidence="1" id="KW-1133">Transmembrane helix</keyword>
<gene>
    <name evidence="2" type="ORF">PCOR1329_LOCUS71330</name>
</gene>
<keyword evidence="1" id="KW-0472">Membrane</keyword>
<dbReference type="EMBL" id="CAUYUJ010019463">
    <property type="protein sequence ID" value="CAK0891352.1"/>
    <property type="molecule type" value="Genomic_DNA"/>
</dbReference>
<evidence type="ECO:0000313" key="2">
    <source>
        <dbReference type="EMBL" id="CAK0891352.1"/>
    </source>
</evidence>
<feature type="transmembrane region" description="Helical" evidence="1">
    <location>
        <begin position="60"/>
        <end position="81"/>
    </location>
</feature>
<dbReference type="Proteomes" id="UP001189429">
    <property type="component" value="Unassembled WGS sequence"/>
</dbReference>
<organism evidence="2 3">
    <name type="scientific">Prorocentrum cordatum</name>
    <dbReference type="NCBI Taxonomy" id="2364126"/>
    <lineage>
        <taxon>Eukaryota</taxon>
        <taxon>Sar</taxon>
        <taxon>Alveolata</taxon>
        <taxon>Dinophyceae</taxon>
        <taxon>Prorocentrales</taxon>
        <taxon>Prorocentraceae</taxon>
        <taxon>Prorocentrum</taxon>
    </lineage>
</organism>
<sequence length="412" mass="44900">MTGKTIVNLPCDGDAEGVVPPDQQLLVCASRHDEGDLAVGLQKGTCTRRYVFCFSFGGRAASLVAVSIILAVAVVFSVVAARKRGVSRNEPISSDISSLAENSSLGAAVCILGQLSRLEIESKMQNIIEPLANFTTVKVFLSLETGDHGVFNNRITADKEDVRCPSSLLDVDGVKAAFAPYFKDGVFAPHVDENVTLERWPKLYKWKHPGNNAHDIAQRRIHIANVASQLRHQKVCSELIQQSEVSTGGKYDIVVKVRDNTIAMRPVAPDKLLSITEVVLKDCSKWGGVNDKVMALPRKHLEKSLGATYPSMIAVMNDDPLDHKLRSMSDQSANTEQVVMHTLVGNAVPFRELTFEKGDRDGGARWRICLSWTAGAMLARSQEAKTVGASCLTARTAGRAHPGRTTFPARWP</sequence>
<proteinExistence type="predicted"/>
<evidence type="ECO:0000313" key="3">
    <source>
        <dbReference type="Proteomes" id="UP001189429"/>
    </source>
</evidence>
<reference evidence="2" key="1">
    <citation type="submission" date="2023-10" db="EMBL/GenBank/DDBJ databases">
        <authorList>
            <person name="Chen Y."/>
            <person name="Shah S."/>
            <person name="Dougan E. K."/>
            <person name="Thang M."/>
            <person name="Chan C."/>
        </authorList>
    </citation>
    <scope>NUCLEOTIDE SEQUENCE [LARGE SCALE GENOMIC DNA]</scope>
</reference>